<sequence>MLNKFDSFMTNPIDCYLSEHGVLFAWLGQTLNIEATAVFNWHLSATEVHIFSYFEFELFNGFYFSEQPD</sequence>
<evidence type="ECO:0000313" key="1">
    <source>
        <dbReference type="EMBL" id="KRY70293.1"/>
    </source>
</evidence>
<reference evidence="1 2" key="1">
    <citation type="submission" date="2015-01" db="EMBL/GenBank/DDBJ databases">
        <title>Evolution of Trichinella species and genotypes.</title>
        <authorList>
            <person name="Korhonen P.K."/>
            <person name="Edoardo P."/>
            <person name="Giuseppe L.R."/>
            <person name="Gasser R.B."/>
        </authorList>
    </citation>
    <scope>NUCLEOTIDE SEQUENCE [LARGE SCALE GENOMIC DNA]</scope>
    <source>
        <strain evidence="1">ISS13</strain>
    </source>
</reference>
<name>A0A0V1E8Y2_TRIPS</name>
<dbReference type="EMBL" id="JYDR01000076">
    <property type="protein sequence ID" value="KRY70293.1"/>
    <property type="molecule type" value="Genomic_DNA"/>
</dbReference>
<proteinExistence type="predicted"/>
<protein>
    <submittedName>
        <fullName evidence="1">Uncharacterized protein</fullName>
    </submittedName>
</protein>
<evidence type="ECO:0000313" key="2">
    <source>
        <dbReference type="Proteomes" id="UP000054632"/>
    </source>
</evidence>
<accession>A0A0V1E8Y2</accession>
<gene>
    <name evidence="1" type="ORF">T4A_9124</name>
</gene>
<dbReference type="AlphaFoldDB" id="A0A0V1E8Y2"/>
<comment type="caution">
    <text evidence="1">The sequence shown here is derived from an EMBL/GenBank/DDBJ whole genome shotgun (WGS) entry which is preliminary data.</text>
</comment>
<organism evidence="1 2">
    <name type="scientific">Trichinella pseudospiralis</name>
    <name type="common">Parasitic roundworm</name>
    <dbReference type="NCBI Taxonomy" id="6337"/>
    <lineage>
        <taxon>Eukaryota</taxon>
        <taxon>Metazoa</taxon>
        <taxon>Ecdysozoa</taxon>
        <taxon>Nematoda</taxon>
        <taxon>Enoplea</taxon>
        <taxon>Dorylaimia</taxon>
        <taxon>Trichinellida</taxon>
        <taxon>Trichinellidae</taxon>
        <taxon>Trichinella</taxon>
    </lineage>
</organism>
<dbReference type="Proteomes" id="UP000054632">
    <property type="component" value="Unassembled WGS sequence"/>
</dbReference>